<dbReference type="InterPro" id="IPR050887">
    <property type="entry name" value="Beta-mannosidase_GH2"/>
</dbReference>
<protein>
    <submittedName>
        <fullName evidence="2">Beta-mannosidase</fullName>
    </submittedName>
</protein>
<dbReference type="InterPro" id="IPR036156">
    <property type="entry name" value="Beta-gal/glucu_dom_sf"/>
</dbReference>
<dbReference type="SUPFAM" id="SSF51445">
    <property type="entry name" value="(Trans)glycosidases"/>
    <property type="match status" value="1"/>
</dbReference>
<dbReference type="PANTHER" id="PTHR43730">
    <property type="entry name" value="BETA-MANNOSIDASE"/>
    <property type="match status" value="1"/>
</dbReference>
<dbReference type="GO" id="GO:0006516">
    <property type="term" value="P:glycoprotein catabolic process"/>
    <property type="evidence" value="ECO:0007669"/>
    <property type="project" value="TreeGrafter"/>
</dbReference>
<proteinExistence type="predicted"/>
<sequence length="804" mass="85096">MTDRAVPLAWTLAVTDAGAHAVPSALRTAPGLRFVDAPVPGTAATALRAAGLWDGRAPLALHGRDVWYVADLPETGSFRLDLSGLAGIAEVFVGDDVVARSADQFRRASVAVEAAAGTILALCFRALAPALAARGPRARWRAPMIPNQGLRLVRTTLFGHMPGWTPAVDAVGPSRAAALVAPDPDAPRAISIRTALDGDTGRLDVSLTLPGTDAPRLVCAGAAVTATRDGERVQASLAIPGVARWWPASHGEPVLHAVALETAAGRVDLGRVGFRTIERDPNARGFGLRVNGVPVFCRGACWTSADVAGLAATRETYAPLLRLAAEAGMNMVRVGGTMIPESRAFFDLCDELGLMVWQEFPFANFDYPVADAAFAEAVRAEAADILDEIGPAPSLAVLCGGSEVLQQAAMMGLPPERWPGPLHDEILPAVAAERRPDVPYVPNSPSGGPLPFVPNAGVAHYYGVGAYMRPLEDARRAEVTFAAECLAFSNVPDATTLAHDLPVPAVHDPRWKAGVPRDLSASWDFEDVREHYLALLFGVDPARLRREDPALHLDLSRAVTGLVMEATFAEWRRGRSPTRGALVWTLADLAPGAGWGVIDWSGRPKPAWYALKRAFRPLQVALTDEGTNGLAIHLVNDRPEPVAATLTLACLKDGRTAVVTRERAVILAPHSATEISAFELIGAFFDVSYAYRFGPPGHDVTVARLVGADGAVLAEAFHHPLGLGHAFPRPTLSARVETDAAGARLVVATDAYAPIVHVDAGALRPDDDWFALAPGTEKVIRLVGDGPVAGEVVTPGGRSRIGFR</sequence>
<gene>
    <name evidence="2" type="ORF">EDD54_2495</name>
</gene>
<dbReference type="AlphaFoldDB" id="A0A4V3CVU6"/>
<dbReference type="RefSeq" id="WP_126539602.1">
    <property type="nucleotide sequence ID" value="NZ_BSPM01000002.1"/>
</dbReference>
<dbReference type="Proteomes" id="UP000294547">
    <property type="component" value="Unassembled WGS sequence"/>
</dbReference>
<dbReference type="SUPFAM" id="SSF49785">
    <property type="entry name" value="Galactose-binding domain-like"/>
    <property type="match status" value="1"/>
</dbReference>
<dbReference type="Gene3D" id="3.20.20.80">
    <property type="entry name" value="Glycosidases"/>
    <property type="match status" value="1"/>
</dbReference>
<reference evidence="2 3" key="1">
    <citation type="submission" date="2019-03" db="EMBL/GenBank/DDBJ databases">
        <title>Genomic Encyclopedia of Type Strains, Phase IV (KMG-IV): sequencing the most valuable type-strain genomes for metagenomic binning, comparative biology and taxonomic classification.</title>
        <authorList>
            <person name="Goeker M."/>
        </authorList>
    </citation>
    <scope>NUCLEOTIDE SEQUENCE [LARGE SCALE GENOMIC DNA]</scope>
    <source>
        <strain evidence="2 3">DSM 102969</strain>
    </source>
</reference>
<evidence type="ECO:0000313" key="2">
    <source>
        <dbReference type="EMBL" id="TDP83898.1"/>
    </source>
</evidence>
<evidence type="ECO:0000256" key="1">
    <source>
        <dbReference type="ARBA" id="ARBA00023295"/>
    </source>
</evidence>
<keyword evidence="1" id="KW-0326">Glycosidase</keyword>
<dbReference type="Gene3D" id="2.60.120.260">
    <property type="entry name" value="Galactose-binding domain-like"/>
    <property type="match status" value="1"/>
</dbReference>
<dbReference type="InterPro" id="IPR017853">
    <property type="entry name" value="GH"/>
</dbReference>
<dbReference type="OrthoDB" id="9758603at2"/>
<dbReference type="GO" id="GO:0004567">
    <property type="term" value="F:beta-mannosidase activity"/>
    <property type="evidence" value="ECO:0007669"/>
    <property type="project" value="TreeGrafter"/>
</dbReference>
<keyword evidence="1" id="KW-0378">Hydrolase</keyword>
<organism evidence="2 3">
    <name type="scientific">Oharaeibacter diazotrophicus</name>
    <dbReference type="NCBI Taxonomy" id="1920512"/>
    <lineage>
        <taxon>Bacteria</taxon>
        <taxon>Pseudomonadati</taxon>
        <taxon>Pseudomonadota</taxon>
        <taxon>Alphaproteobacteria</taxon>
        <taxon>Hyphomicrobiales</taxon>
        <taxon>Pleomorphomonadaceae</taxon>
        <taxon>Oharaeibacter</taxon>
    </lineage>
</organism>
<evidence type="ECO:0000313" key="3">
    <source>
        <dbReference type="Proteomes" id="UP000294547"/>
    </source>
</evidence>
<comment type="caution">
    <text evidence="2">The sequence shown here is derived from an EMBL/GenBank/DDBJ whole genome shotgun (WGS) entry which is preliminary data.</text>
</comment>
<name>A0A4V3CVU6_9HYPH</name>
<accession>A0A4V3CVU6</accession>
<keyword evidence="3" id="KW-1185">Reference proteome</keyword>
<dbReference type="EMBL" id="SNXY01000008">
    <property type="protein sequence ID" value="TDP83898.1"/>
    <property type="molecule type" value="Genomic_DNA"/>
</dbReference>
<dbReference type="PANTHER" id="PTHR43730:SF1">
    <property type="entry name" value="BETA-MANNOSIDASE"/>
    <property type="match status" value="1"/>
</dbReference>
<dbReference type="InterPro" id="IPR008979">
    <property type="entry name" value="Galactose-bd-like_sf"/>
</dbReference>
<dbReference type="SUPFAM" id="SSF49303">
    <property type="entry name" value="beta-Galactosidase/glucuronidase domain"/>
    <property type="match status" value="2"/>
</dbReference>